<dbReference type="GO" id="GO:0008270">
    <property type="term" value="F:zinc ion binding"/>
    <property type="evidence" value="ECO:0007669"/>
    <property type="project" value="UniProtKB-UniRule"/>
</dbReference>
<comment type="cofactor">
    <cofactor evidence="8">
        <name>Zn(2+)</name>
        <dbReference type="ChEBI" id="CHEBI:29105"/>
    </cofactor>
    <text evidence="8">Binds 1 zinc ion per subunit.</text>
</comment>
<feature type="binding site" evidence="8">
    <location>
        <position position="142"/>
    </location>
    <ligand>
        <name>Zn(2+)</name>
        <dbReference type="ChEBI" id="CHEBI:29105"/>
        <note>catalytic</note>
    </ligand>
</feature>
<evidence type="ECO:0000256" key="8">
    <source>
        <dbReference type="HAMAP-Rule" id="MF_00997"/>
    </source>
</evidence>
<keyword evidence="3 8" id="KW-0732">Signal</keyword>
<dbReference type="OrthoDB" id="9810445at2"/>
<dbReference type="InterPro" id="IPR051156">
    <property type="entry name" value="Mito/Outer_Membr_Metalloprot"/>
</dbReference>
<keyword evidence="11" id="KW-1185">Reference proteome</keyword>
<dbReference type="GO" id="GO:0051603">
    <property type="term" value="P:proteolysis involved in protein catabolic process"/>
    <property type="evidence" value="ECO:0007669"/>
    <property type="project" value="TreeGrafter"/>
</dbReference>
<evidence type="ECO:0000256" key="5">
    <source>
        <dbReference type="ARBA" id="ARBA00022801"/>
    </source>
</evidence>
<dbReference type="HAMAP" id="MF_00997">
    <property type="entry name" value="Protease_BepA"/>
    <property type="match status" value="1"/>
</dbReference>
<sequence length="487" mass="54248" precursor="true">MFNLKPLFKATTLTLAIAGATSFNANAIANDKNKLPEIGTSAFSILSLDKERQIGQAMMRQLRATSPIIQDPVLIEYINDLGNQLVKHAQDVNYAFEFFIINNNELNAFAFFGGHVGIHSGLITAADTESELASVIAHEISHVTQRHLARRLESQSQTQALTMAGLVSGVLLSLVNPTMGMAALSASMAATQQASINYTRGNEKEADRVGIALLANSGFDPQGAPSFFSKMSEKYRYASKPPAMLLTHPLPESRIADARQRAHNYPVRPLPPSTQFELAKARIRARYQGNAKDNINYFKRLLSKNSYIIAEAAQYGLALSYYEDKQYKQAQTLLEQLRDTNKHNLFYVDALTDAYLSSHQYDDAIKMLADLSLIMPNNQVVSLNYGNALLSAKKYDEAAQVLQDFLIVNPGNFIAHDLLTSVYRKQGKTGLMHMNKAEVFALLGAYAKAVDELQTSYGFLEEQPLMQKRVKARILQFQEQENRLKRL</sequence>
<dbReference type="InterPro" id="IPR030873">
    <property type="entry name" value="Protease_BepA"/>
</dbReference>
<dbReference type="GO" id="GO:0042597">
    <property type="term" value="C:periplasmic space"/>
    <property type="evidence" value="ECO:0007669"/>
    <property type="project" value="UniProtKB-SubCell"/>
</dbReference>
<keyword evidence="5 8" id="KW-0378">Hydrolase</keyword>
<reference evidence="10 11" key="1">
    <citation type="submission" date="2018-12" db="EMBL/GenBank/DDBJ databases">
        <title>Complete genome of Litorilituus sediminis.</title>
        <authorList>
            <person name="Liu A."/>
            <person name="Rong J."/>
        </authorList>
    </citation>
    <scope>NUCLEOTIDE SEQUENCE [LARGE SCALE GENOMIC DNA]</scope>
    <source>
        <strain evidence="10 11">JCM 17549</strain>
    </source>
</reference>
<evidence type="ECO:0000256" key="1">
    <source>
        <dbReference type="ARBA" id="ARBA00022670"/>
    </source>
</evidence>
<dbReference type="KEGG" id="lsd:EMK97_03155"/>
<dbReference type="AlphaFoldDB" id="A0A4P6P5T6"/>
<dbReference type="PANTHER" id="PTHR22726:SF1">
    <property type="entry name" value="METALLOENDOPEPTIDASE OMA1, MITOCHONDRIAL"/>
    <property type="match status" value="1"/>
</dbReference>
<gene>
    <name evidence="10" type="ORF">EMK97_03155</name>
</gene>
<evidence type="ECO:0000256" key="7">
    <source>
        <dbReference type="ARBA" id="ARBA00023049"/>
    </source>
</evidence>
<evidence type="ECO:0000259" key="9">
    <source>
        <dbReference type="Pfam" id="PF01435"/>
    </source>
</evidence>
<keyword evidence="2 8" id="KW-0479">Metal-binding</keyword>
<evidence type="ECO:0000256" key="4">
    <source>
        <dbReference type="ARBA" id="ARBA00022764"/>
    </source>
</evidence>
<dbReference type="EMBL" id="CP034759">
    <property type="protein sequence ID" value="QBG34807.1"/>
    <property type="molecule type" value="Genomic_DNA"/>
</dbReference>
<feature type="binding site" evidence="8">
    <location>
        <position position="203"/>
    </location>
    <ligand>
        <name>Zn(2+)</name>
        <dbReference type="ChEBI" id="CHEBI:29105"/>
        <note>catalytic</note>
    </ligand>
</feature>
<feature type="active site" description="Proton donor" evidence="8">
    <location>
        <position position="207"/>
    </location>
</feature>
<dbReference type="SUPFAM" id="SSF48452">
    <property type="entry name" value="TPR-like"/>
    <property type="match status" value="1"/>
</dbReference>
<protein>
    <recommendedName>
        <fullName evidence="8">Putative beta-barrel assembly-enhancing protease</fullName>
        <ecNumber evidence="8">3.4.-.-</ecNumber>
    </recommendedName>
</protein>
<evidence type="ECO:0000256" key="2">
    <source>
        <dbReference type="ARBA" id="ARBA00022723"/>
    </source>
</evidence>
<dbReference type="GO" id="GO:0004222">
    <property type="term" value="F:metalloendopeptidase activity"/>
    <property type="evidence" value="ECO:0007669"/>
    <property type="project" value="InterPro"/>
</dbReference>
<dbReference type="Proteomes" id="UP000290244">
    <property type="component" value="Chromosome"/>
</dbReference>
<feature type="binding site" evidence="8">
    <location>
        <position position="138"/>
    </location>
    <ligand>
        <name>Zn(2+)</name>
        <dbReference type="ChEBI" id="CHEBI:29105"/>
        <note>catalytic</note>
    </ligand>
</feature>
<dbReference type="PANTHER" id="PTHR22726">
    <property type="entry name" value="METALLOENDOPEPTIDASE OMA1"/>
    <property type="match status" value="1"/>
</dbReference>
<comment type="similarity">
    <text evidence="8">Belongs to the peptidase M48 family. BepA subfamily.</text>
</comment>
<dbReference type="Pfam" id="PF01435">
    <property type="entry name" value="Peptidase_M48"/>
    <property type="match status" value="1"/>
</dbReference>
<dbReference type="CDD" id="cd07333">
    <property type="entry name" value="M48C_bepA_like"/>
    <property type="match status" value="1"/>
</dbReference>
<feature type="domain" description="Peptidase M48" evidence="9">
    <location>
        <begin position="78"/>
        <end position="261"/>
    </location>
</feature>
<comment type="subcellular location">
    <subcellularLocation>
        <location evidence="8">Periplasm</location>
    </subcellularLocation>
</comment>
<evidence type="ECO:0000256" key="6">
    <source>
        <dbReference type="ARBA" id="ARBA00022833"/>
    </source>
</evidence>
<dbReference type="Gene3D" id="1.25.40.10">
    <property type="entry name" value="Tetratricopeptide repeat domain"/>
    <property type="match status" value="2"/>
</dbReference>
<evidence type="ECO:0000256" key="3">
    <source>
        <dbReference type="ARBA" id="ARBA00022729"/>
    </source>
</evidence>
<dbReference type="RefSeq" id="WP_130599368.1">
    <property type="nucleotide sequence ID" value="NZ_CP034759.1"/>
</dbReference>
<dbReference type="GO" id="GO:0016020">
    <property type="term" value="C:membrane"/>
    <property type="evidence" value="ECO:0007669"/>
    <property type="project" value="InterPro"/>
</dbReference>
<evidence type="ECO:0000313" key="10">
    <source>
        <dbReference type="EMBL" id="QBG34807.1"/>
    </source>
</evidence>
<dbReference type="Gene3D" id="3.30.2010.10">
    <property type="entry name" value="Metalloproteases ('zincins'), catalytic domain"/>
    <property type="match status" value="1"/>
</dbReference>
<dbReference type="InterPro" id="IPR011990">
    <property type="entry name" value="TPR-like_helical_dom_sf"/>
</dbReference>
<dbReference type="EC" id="3.4.-.-" evidence="8"/>
<comment type="function">
    <text evidence="8">Functions as both a chaperone and a metalloprotease. Maintains the integrity of the outer membrane by promoting either the assembly or the elimination of outer membrane proteins, depending on their folding state.</text>
</comment>
<organism evidence="10 11">
    <name type="scientific">Litorilituus sediminis</name>
    <dbReference type="NCBI Taxonomy" id="718192"/>
    <lineage>
        <taxon>Bacteria</taxon>
        <taxon>Pseudomonadati</taxon>
        <taxon>Pseudomonadota</taxon>
        <taxon>Gammaproteobacteria</taxon>
        <taxon>Alteromonadales</taxon>
        <taxon>Colwelliaceae</taxon>
        <taxon>Litorilituus</taxon>
    </lineage>
</organism>
<dbReference type="Pfam" id="PF14559">
    <property type="entry name" value="TPR_19"/>
    <property type="match status" value="1"/>
</dbReference>
<feature type="signal peptide" evidence="8">
    <location>
        <begin position="1"/>
        <end position="27"/>
    </location>
</feature>
<keyword evidence="1 8" id="KW-0645">Protease</keyword>
<dbReference type="InterPro" id="IPR001915">
    <property type="entry name" value="Peptidase_M48"/>
</dbReference>
<feature type="active site" evidence="8">
    <location>
        <position position="139"/>
    </location>
</feature>
<keyword evidence="6 8" id="KW-0862">Zinc</keyword>
<accession>A0A4P6P5T6</accession>
<proteinExistence type="inferred from homology"/>
<keyword evidence="4 8" id="KW-0574">Periplasm</keyword>
<feature type="chain" id="PRO_5021055183" description="Putative beta-barrel assembly-enhancing protease" evidence="8">
    <location>
        <begin position="28"/>
        <end position="487"/>
    </location>
</feature>
<name>A0A4P6P5T6_9GAMM</name>
<keyword evidence="7 8" id="KW-0482">Metalloprotease</keyword>
<evidence type="ECO:0000313" key="11">
    <source>
        <dbReference type="Proteomes" id="UP000290244"/>
    </source>
</evidence>